<reference evidence="2" key="1">
    <citation type="submission" date="2017-01" db="EMBL/GenBank/DDBJ databases">
        <authorList>
            <person name="Varghese N."/>
            <person name="Submissions S."/>
        </authorList>
    </citation>
    <scope>NUCLEOTIDE SEQUENCE [LARGE SCALE GENOMIC DNA]</scope>
    <source>
        <strain evidence="2">CGMCC 1.7737</strain>
    </source>
</reference>
<dbReference type="Pfam" id="PF19121">
    <property type="entry name" value="DUF5805"/>
    <property type="match status" value="1"/>
</dbReference>
<evidence type="ECO:0000313" key="1">
    <source>
        <dbReference type="EMBL" id="SIR06198.1"/>
    </source>
</evidence>
<dbReference type="InterPro" id="IPR043828">
    <property type="entry name" value="DUF5805"/>
</dbReference>
<dbReference type="Proteomes" id="UP000186914">
    <property type="component" value="Unassembled WGS sequence"/>
</dbReference>
<proteinExistence type="predicted"/>
<organism evidence="1 2">
    <name type="scientific">Haladaptatus litoreus</name>
    <dbReference type="NCBI Taxonomy" id="553468"/>
    <lineage>
        <taxon>Archaea</taxon>
        <taxon>Methanobacteriati</taxon>
        <taxon>Methanobacteriota</taxon>
        <taxon>Stenosarchaea group</taxon>
        <taxon>Halobacteria</taxon>
        <taxon>Halobacteriales</taxon>
        <taxon>Haladaptataceae</taxon>
        <taxon>Haladaptatus</taxon>
    </lineage>
</organism>
<dbReference type="RefSeq" id="WP_076428982.1">
    <property type="nucleotide sequence ID" value="NZ_FTNO01000001.1"/>
</dbReference>
<dbReference type="EMBL" id="FTNO01000001">
    <property type="protein sequence ID" value="SIR06198.1"/>
    <property type="molecule type" value="Genomic_DNA"/>
</dbReference>
<keyword evidence="2" id="KW-1185">Reference proteome</keyword>
<evidence type="ECO:0000313" key="2">
    <source>
        <dbReference type="Proteomes" id="UP000186914"/>
    </source>
</evidence>
<dbReference type="AlphaFoldDB" id="A0A1N6XUZ0"/>
<sequence>MADETSRAVVKTYIPKYQKEEWQSHADELDMSQSEFVRTMVQAGRRGLEMNPVQAPEEGSNPGGDELKTRLLETLATEENLSWDELVERLAGDFEDRLEDVLNELQSANRVQYSGRHGGYTLVGGTDGRP</sequence>
<dbReference type="OrthoDB" id="210343at2157"/>
<gene>
    <name evidence="1" type="ORF">SAMN05421858_1287</name>
</gene>
<name>A0A1N6XUZ0_9EURY</name>
<accession>A0A1N6XUZ0</accession>
<protein>
    <submittedName>
        <fullName evidence="1">Uncharacterized protein</fullName>
    </submittedName>
</protein>